<reference evidence="1" key="1">
    <citation type="journal article" date="2021" name="Open Biol.">
        <title>Shared evolutionary footprints suggest mitochondrial oxidative damage underlies multiple complex I losses in fungi.</title>
        <authorList>
            <person name="Schikora-Tamarit M.A."/>
            <person name="Marcet-Houben M."/>
            <person name="Nosek J."/>
            <person name="Gabaldon T."/>
        </authorList>
    </citation>
    <scope>NUCLEOTIDE SEQUENCE</scope>
    <source>
        <strain evidence="1">CBS6075</strain>
    </source>
</reference>
<evidence type="ECO:0000313" key="2">
    <source>
        <dbReference type="Proteomes" id="UP000769157"/>
    </source>
</evidence>
<dbReference type="Proteomes" id="UP000769157">
    <property type="component" value="Unassembled WGS sequence"/>
</dbReference>
<dbReference type="AlphaFoldDB" id="A0A9P8NX18"/>
<name>A0A9P8NX18_9ASCO</name>
<evidence type="ECO:0000313" key="1">
    <source>
        <dbReference type="EMBL" id="KAH3661838.1"/>
    </source>
</evidence>
<dbReference type="GeneID" id="70237980"/>
<keyword evidence="2" id="KW-1185">Reference proteome</keyword>
<protein>
    <submittedName>
        <fullName evidence="1">Uncharacterized protein</fullName>
    </submittedName>
</protein>
<reference evidence="1" key="2">
    <citation type="submission" date="2021-01" db="EMBL/GenBank/DDBJ databases">
        <authorList>
            <person name="Schikora-Tamarit M.A."/>
        </authorList>
    </citation>
    <scope>NUCLEOTIDE SEQUENCE</scope>
    <source>
        <strain evidence="1">CBS6075</strain>
    </source>
</reference>
<accession>A0A9P8NX18</accession>
<organism evidence="1 2">
    <name type="scientific">Ogataea philodendri</name>
    <dbReference type="NCBI Taxonomy" id="1378263"/>
    <lineage>
        <taxon>Eukaryota</taxon>
        <taxon>Fungi</taxon>
        <taxon>Dikarya</taxon>
        <taxon>Ascomycota</taxon>
        <taxon>Saccharomycotina</taxon>
        <taxon>Pichiomycetes</taxon>
        <taxon>Pichiales</taxon>
        <taxon>Pichiaceae</taxon>
        <taxon>Ogataea</taxon>
    </lineage>
</organism>
<sequence>MRLRSIISSCSLQSSKKKKSLEIGSAFVSSSGTRYEPKYGCSRASSTVSLFVGSNLSIFSIRSTATGFARGKIFLSGIFLKNRCDRMYSLARLDLMDWKSAPVGVPRISKIRMQTLDTFQRLVHQVLDVVVAQHLGPDHVMQVGLHELLDNVHLFERLEVAGFLDVEDADDVVVSEVFEELDFSECAQTEEFSFKRFDLFHSHGRSGSSVHSQRHDAVGTLAQDISDLVISQVEDELFGVHLTSLAWSNDRSASIYIYLILIHGMKENGKNTVQVSCSAPQSSQFIGFVWDFRPAFPDKCNVKGVGQSETLFYCCRAGCYFVATIPAQITQTSADPVNGLVRMFGP</sequence>
<dbReference type="RefSeq" id="XP_046058942.1">
    <property type="nucleotide sequence ID" value="XM_046207261.1"/>
</dbReference>
<comment type="caution">
    <text evidence="1">The sequence shown here is derived from an EMBL/GenBank/DDBJ whole genome shotgun (WGS) entry which is preliminary data.</text>
</comment>
<dbReference type="EMBL" id="JAEUBE010000414">
    <property type="protein sequence ID" value="KAH3661838.1"/>
    <property type="molecule type" value="Genomic_DNA"/>
</dbReference>
<proteinExistence type="predicted"/>
<gene>
    <name evidence="1" type="ORF">OGAPHI_006016</name>
</gene>